<dbReference type="EMBL" id="BMAO01028892">
    <property type="protein sequence ID" value="GFR28014.1"/>
    <property type="molecule type" value="Genomic_DNA"/>
</dbReference>
<comment type="caution">
    <text evidence="1">The sequence shown here is derived from an EMBL/GenBank/DDBJ whole genome shotgun (WGS) entry which is preliminary data.</text>
</comment>
<evidence type="ECO:0000313" key="1">
    <source>
        <dbReference type="EMBL" id="GFR28014.1"/>
    </source>
</evidence>
<keyword evidence="2" id="KW-1185">Reference proteome</keyword>
<dbReference type="AlphaFoldDB" id="A0A8X6M1N5"/>
<sequence>MLTIDNVRIALKVITLVAGKGRSESLLFDNEVDQDTSASGNSPTVAQPAAQAERRLSLEDFFLNRNNQQEQPAAQQLQAPDLQLQVQQPNPDSVVLVRDAQLPSGGSGCCPDCSCSDG</sequence>
<organism evidence="1 2">
    <name type="scientific">Trichonephila clavata</name>
    <name type="common">Joro spider</name>
    <name type="synonym">Nephila clavata</name>
    <dbReference type="NCBI Taxonomy" id="2740835"/>
    <lineage>
        <taxon>Eukaryota</taxon>
        <taxon>Metazoa</taxon>
        <taxon>Ecdysozoa</taxon>
        <taxon>Arthropoda</taxon>
        <taxon>Chelicerata</taxon>
        <taxon>Arachnida</taxon>
        <taxon>Araneae</taxon>
        <taxon>Araneomorphae</taxon>
        <taxon>Entelegynae</taxon>
        <taxon>Araneoidea</taxon>
        <taxon>Nephilidae</taxon>
        <taxon>Trichonephila</taxon>
    </lineage>
</organism>
<protein>
    <submittedName>
        <fullName evidence="1">Uncharacterized protein</fullName>
    </submittedName>
</protein>
<gene>
    <name evidence="1" type="ORF">TNCT_345611</name>
</gene>
<accession>A0A8X6M1N5</accession>
<reference evidence="1" key="1">
    <citation type="submission" date="2020-07" db="EMBL/GenBank/DDBJ databases">
        <title>Multicomponent nature underlies the extraordinary mechanical properties of spider dragline silk.</title>
        <authorList>
            <person name="Kono N."/>
            <person name="Nakamura H."/>
            <person name="Mori M."/>
            <person name="Yoshida Y."/>
            <person name="Ohtoshi R."/>
            <person name="Malay A.D."/>
            <person name="Moran D.A.P."/>
            <person name="Tomita M."/>
            <person name="Numata K."/>
            <person name="Arakawa K."/>
        </authorList>
    </citation>
    <scope>NUCLEOTIDE SEQUENCE</scope>
</reference>
<evidence type="ECO:0000313" key="2">
    <source>
        <dbReference type="Proteomes" id="UP000887116"/>
    </source>
</evidence>
<proteinExistence type="predicted"/>
<name>A0A8X6M1N5_TRICU</name>
<dbReference type="Proteomes" id="UP000887116">
    <property type="component" value="Unassembled WGS sequence"/>
</dbReference>
<dbReference type="OrthoDB" id="6437902at2759"/>